<reference evidence="6" key="1">
    <citation type="submission" date="2017-04" db="EMBL/GenBank/DDBJ databases">
        <title>Function of individual gut microbiota members based on whole genome sequencing of pure cultures obtained from chicken caecum.</title>
        <authorList>
            <person name="Medvecky M."/>
            <person name="Cejkova D."/>
            <person name="Polansky O."/>
            <person name="Karasova D."/>
            <person name="Kubasova T."/>
            <person name="Cizek A."/>
            <person name="Rychlik I."/>
        </authorList>
    </citation>
    <scope>NUCLEOTIDE SEQUENCE [LARGE SCALE GENOMIC DNA]</scope>
    <source>
        <strain evidence="6">An75</strain>
    </source>
</reference>
<dbReference type="GO" id="GO:0016020">
    <property type="term" value="C:membrane"/>
    <property type="evidence" value="ECO:0007669"/>
    <property type="project" value="UniProtKB-UniRule"/>
</dbReference>
<dbReference type="PROSITE" id="PS51257">
    <property type="entry name" value="PROKAR_LIPOPROTEIN"/>
    <property type="match status" value="1"/>
</dbReference>
<dbReference type="CDD" id="cd07185">
    <property type="entry name" value="OmpA_C-like"/>
    <property type="match status" value="1"/>
</dbReference>
<dbReference type="InterPro" id="IPR036737">
    <property type="entry name" value="OmpA-like_sf"/>
</dbReference>
<feature type="chain" id="PRO_5039257604" description="OmpA-like domain-containing protein" evidence="3">
    <location>
        <begin position="21"/>
        <end position="459"/>
    </location>
</feature>
<evidence type="ECO:0000313" key="5">
    <source>
        <dbReference type="EMBL" id="OUN45514.1"/>
    </source>
</evidence>
<dbReference type="InterPro" id="IPR006665">
    <property type="entry name" value="OmpA-like"/>
</dbReference>
<protein>
    <recommendedName>
        <fullName evidence="4">OmpA-like domain-containing protein</fullName>
    </recommendedName>
</protein>
<evidence type="ECO:0000256" key="2">
    <source>
        <dbReference type="SAM" id="MobiDB-lite"/>
    </source>
</evidence>
<feature type="signal peptide" evidence="3">
    <location>
        <begin position="1"/>
        <end position="20"/>
    </location>
</feature>
<sequence length="459" mass="49829">MKKRMWTVLLCLAMSVMAFSACGGKQAQEPVEETQQEEAEEQDQDFDVGESAEQIRGGTNQEDAVLVPLNTKVYGTAAKDQAFWLAFTTGEQAGTAYYLTFVNKTPHSSNLVVQLYDANGERLRQIEADNSGTVSAYKAEDLAANETYYVNIGIHASGEAAFMMQVLEEGTQTDAYETSDSFTMARGAGTVSAEEVKPGTNQDDAALIPLDTKVSGSVADGENLWFAFTTGAEENAPYQISFLNKTPGTPNVVLGLFDQYGNRLMQPEAGADGTMRTEEVSNLAANTTYYILLRGNSEYSLTIHGPKAEQATTAEQEPLVFEKPFELNSTQVMFVANKATFLDEAAAKAALEPVAKTILEFPDHQVLIAGTTATEGPQETSVLLSEERAKAVKNMLVKDFGVPESQLLTVGLGFEKDPFVRGQDIDANGNFVETEAAKNRRVVLVDAEDPIAQKILQEK</sequence>
<dbReference type="Gene3D" id="2.60.120.380">
    <property type="match status" value="2"/>
</dbReference>
<dbReference type="PROSITE" id="PS51123">
    <property type="entry name" value="OMPA_2"/>
    <property type="match status" value="1"/>
</dbReference>
<dbReference type="InterPro" id="IPR050330">
    <property type="entry name" value="Bact_OuterMem_StrucFunc"/>
</dbReference>
<feature type="domain" description="OmpA-like" evidence="4">
    <location>
        <begin position="321"/>
        <end position="450"/>
    </location>
</feature>
<dbReference type="EMBL" id="NFHM01000001">
    <property type="protein sequence ID" value="OUN45514.1"/>
    <property type="molecule type" value="Genomic_DNA"/>
</dbReference>
<dbReference type="PANTHER" id="PTHR30329:SF21">
    <property type="entry name" value="LIPOPROTEIN YIAD-RELATED"/>
    <property type="match status" value="1"/>
</dbReference>
<dbReference type="PANTHER" id="PTHR30329">
    <property type="entry name" value="STATOR ELEMENT OF FLAGELLAR MOTOR COMPLEX"/>
    <property type="match status" value="1"/>
</dbReference>
<dbReference type="AlphaFoldDB" id="A0A1Y3U9U7"/>
<keyword evidence="3" id="KW-0732">Signal</keyword>
<name>A0A1Y3U9U7_9FIRM</name>
<dbReference type="SUPFAM" id="SSF103088">
    <property type="entry name" value="OmpA-like"/>
    <property type="match status" value="1"/>
</dbReference>
<dbReference type="RefSeq" id="WP_087988287.1">
    <property type="nucleotide sequence ID" value="NZ_NFHM01000001.1"/>
</dbReference>
<feature type="compositionally biased region" description="Acidic residues" evidence="2">
    <location>
        <begin position="30"/>
        <end position="50"/>
    </location>
</feature>
<proteinExistence type="predicted"/>
<accession>A0A1Y3U9U7</accession>
<organism evidence="5 6">
    <name type="scientific">Anaerotignum lactatifermentans</name>
    <dbReference type="NCBI Taxonomy" id="160404"/>
    <lineage>
        <taxon>Bacteria</taxon>
        <taxon>Bacillati</taxon>
        <taxon>Bacillota</taxon>
        <taxon>Clostridia</taxon>
        <taxon>Lachnospirales</taxon>
        <taxon>Anaerotignaceae</taxon>
        <taxon>Anaerotignum</taxon>
    </lineage>
</organism>
<dbReference type="Proteomes" id="UP000195455">
    <property type="component" value="Unassembled WGS sequence"/>
</dbReference>
<evidence type="ECO:0000313" key="6">
    <source>
        <dbReference type="Proteomes" id="UP000195455"/>
    </source>
</evidence>
<evidence type="ECO:0000259" key="4">
    <source>
        <dbReference type="PROSITE" id="PS51123"/>
    </source>
</evidence>
<feature type="region of interest" description="Disordered" evidence="2">
    <location>
        <begin position="28"/>
        <end position="53"/>
    </location>
</feature>
<comment type="caution">
    <text evidence="5">The sequence shown here is derived from an EMBL/GenBank/DDBJ whole genome shotgun (WGS) entry which is preliminary data.</text>
</comment>
<evidence type="ECO:0000256" key="3">
    <source>
        <dbReference type="SAM" id="SignalP"/>
    </source>
</evidence>
<dbReference type="Gene3D" id="3.30.1330.60">
    <property type="entry name" value="OmpA-like domain"/>
    <property type="match status" value="1"/>
</dbReference>
<evidence type="ECO:0000256" key="1">
    <source>
        <dbReference type="PROSITE-ProRule" id="PRU00473"/>
    </source>
</evidence>
<keyword evidence="1" id="KW-0472">Membrane</keyword>
<gene>
    <name evidence="5" type="ORF">B5G26_00340</name>
</gene>
<dbReference type="Pfam" id="PF00691">
    <property type="entry name" value="OmpA"/>
    <property type="match status" value="1"/>
</dbReference>